<dbReference type="HOGENOM" id="CLU_2309298_0_0_1"/>
<dbReference type="PhylomeDB" id="A7RX90"/>
<organism evidence="1 2">
    <name type="scientific">Nematostella vectensis</name>
    <name type="common">Starlet sea anemone</name>
    <dbReference type="NCBI Taxonomy" id="45351"/>
    <lineage>
        <taxon>Eukaryota</taxon>
        <taxon>Metazoa</taxon>
        <taxon>Cnidaria</taxon>
        <taxon>Anthozoa</taxon>
        <taxon>Hexacorallia</taxon>
        <taxon>Actiniaria</taxon>
        <taxon>Edwardsiidae</taxon>
        <taxon>Nematostella</taxon>
    </lineage>
</organism>
<dbReference type="KEGG" id="nve:5515938"/>
<protein>
    <submittedName>
        <fullName evidence="1">Uncharacterized protein</fullName>
    </submittedName>
</protein>
<dbReference type="OrthoDB" id="5983074at2759"/>
<dbReference type="Proteomes" id="UP000001593">
    <property type="component" value="Unassembled WGS sequence"/>
</dbReference>
<dbReference type="AlphaFoldDB" id="A7RX90"/>
<gene>
    <name evidence="1" type="ORF">NEMVEDRAFT_v1g232390</name>
</gene>
<evidence type="ECO:0000313" key="2">
    <source>
        <dbReference type="Proteomes" id="UP000001593"/>
    </source>
</evidence>
<reference evidence="1 2" key="1">
    <citation type="journal article" date="2007" name="Science">
        <title>Sea anemone genome reveals ancestral eumetazoan gene repertoire and genomic organization.</title>
        <authorList>
            <person name="Putnam N.H."/>
            <person name="Srivastava M."/>
            <person name="Hellsten U."/>
            <person name="Dirks B."/>
            <person name="Chapman J."/>
            <person name="Salamov A."/>
            <person name="Terry A."/>
            <person name="Shapiro H."/>
            <person name="Lindquist E."/>
            <person name="Kapitonov V.V."/>
            <person name="Jurka J."/>
            <person name="Genikhovich G."/>
            <person name="Grigoriev I.V."/>
            <person name="Lucas S.M."/>
            <person name="Steele R.E."/>
            <person name="Finnerty J.R."/>
            <person name="Technau U."/>
            <person name="Martindale M.Q."/>
            <person name="Rokhsar D.S."/>
        </authorList>
    </citation>
    <scope>NUCLEOTIDE SEQUENCE [LARGE SCALE GENOMIC DNA]</scope>
    <source>
        <strain evidence="2">CH2 X CH6</strain>
    </source>
</reference>
<dbReference type="EMBL" id="DS469549">
    <property type="protein sequence ID" value="EDO43989.1"/>
    <property type="molecule type" value="Genomic_DNA"/>
</dbReference>
<keyword evidence="2" id="KW-1185">Reference proteome</keyword>
<proteinExistence type="predicted"/>
<name>A7RX90_NEMVE</name>
<evidence type="ECO:0000313" key="1">
    <source>
        <dbReference type="EMBL" id="EDO43989.1"/>
    </source>
</evidence>
<dbReference type="InParanoid" id="A7RX90"/>
<sequence length="100" mass="11098">MPRHSREDLAYFEPASRKCKGPEDTACVLCGEMVKDWYDDIADYDFNKGVGKDRWAVVVYPGSVAQNHGVGDGYRGQPSNQVFYTVAIYKLSGNQGTKGD</sequence>
<accession>A7RX90</accession>